<evidence type="ECO:0000256" key="11">
    <source>
        <dbReference type="ARBA" id="ARBA00048679"/>
    </source>
</evidence>
<evidence type="ECO:0000256" key="9">
    <source>
        <dbReference type="ARBA" id="ARBA00023180"/>
    </source>
</evidence>
<dbReference type="SUPFAM" id="SSF50985">
    <property type="entry name" value="RCC1/BLIP-II"/>
    <property type="match status" value="1"/>
</dbReference>
<protein>
    <recommendedName>
        <fullName evidence="2">non-specific serine/threonine protein kinase</fullName>
        <ecNumber evidence="2">2.7.11.1</ecNumber>
    </recommendedName>
</protein>
<feature type="region of interest" description="Disordered" evidence="12">
    <location>
        <begin position="16"/>
        <end position="76"/>
    </location>
</feature>
<evidence type="ECO:0000256" key="1">
    <source>
        <dbReference type="ARBA" id="ARBA00004479"/>
    </source>
</evidence>
<feature type="compositionally biased region" description="Gly residues" evidence="12">
    <location>
        <begin position="23"/>
        <end position="35"/>
    </location>
</feature>
<evidence type="ECO:0000256" key="4">
    <source>
        <dbReference type="ARBA" id="ARBA00022729"/>
    </source>
</evidence>
<evidence type="ECO:0000313" key="13">
    <source>
        <dbReference type="EMBL" id="CAD8703960.1"/>
    </source>
</evidence>
<keyword evidence="7" id="KW-1015">Disulfide bond</keyword>
<dbReference type="InterPro" id="IPR009091">
    <property type="entry name" value="RCC1/BLIP-II"/>
</dbReference>
<dbReference type="Pfam" id="PF13540">
    <property type="entry name" value="RCC1_2"/>
    <property type="match status" value="2"/>
</dbReference>
<dbReference type="EC" id="2.7.11.1" evidence="2"/>
<keyword evidence="5" id="KW-1133">Transmembrane helix</keyword>
<evidence type="ECO:0000256" key="8">
    <source>
        <dbReference type="ARBA" id="ARBA00023170"/>
    </source>
</evidence>
<evidence type="ECO:0000256" key="7">
    <source>
        <dbReference type="ARBA" id="ARBA00023157"/>
    </source>
</evidence>
<organism evidence="14">
    <name type="scientific">Mantoniella antarctica</name>
    <dbReference type="NCBI Taxonomy" id="81844"/>
    <lineage>
        <taxon>Eukaryota</taxon>
        <taxon>Viridiplantae</taxon>
        <taxon>Chlorophyta</taxon>
        <taxon>Mamiellophyceae</taxon>
        <taxon>Mamiellales</taxon>
        <taxon>Mamiellaceae</taxon>
        <taxon>Mantoniella</taxon>
    </lineage>
</organism>
<dbReference type="PANTHER" id="PTHR47460:SF1">
    <property type="entry name" value="SERINE_THREONINE-PROTEIN KINASE-LIKE PROTEIN ACR4"/>
    <property type="match status" value="1"/>
</dbReference>
<reference evidence="14" key="1">
    <citation type="submission" date="2021-01" db="EMBL/GenBank/DDBJ databases">
        <authorList>
            <person name="Corre E."/>
            <person name="Pelletier E."/>
            <person name="Niang G."/>
            <person name="Scheremetjew M."/>
            <person name="Finn R."/>
            <person name="Kale V."/>
            <person name="Holt S."/>
            <person name="Cochrane G."/>
            <person name="Meng A."/>
            <person name="Brown T."/>
            <person name="Cohen L."/>
        </authorList>
    </citation>
    <scope>NUCLEOTIDE SEQUENCE</scope>
    <source>
        <strain evidence="14">SL-175</strain>
    </source>
</reference>
<keyword evidence="9" id="KW-0325">Glycoprotein</keyword>
<dbReference type="GO" id="GO:0004674">
    <property type="term" value="F:protein serine/threonine kinase activity"/>
    <property type="evidence" value="ECO:0007669"/>
    <property type="project" value="UniProtKB-KW"/>
</dbReference>
<evidence type="ECO:0000256" key="5">
    <source>
        <dbReference type="ARBA" id="ARBA00022989"/>
    </source>
</evidence>
<keyword evidence="3" id="KW-0812">Transmembrane</keyword>
<dbReference type="AlphaFoldDB" id="A0A6U3FH51"/>
<evidence type="ECO:0000256" key="12">
    <source>
        <dbReference type="SAM" id="MobiDB-lite"/>
    </source>
</evidence>
<gene>
    <name evidence="13" type="ORF">MANT1106_LOCUS6642</name>
    <name evidence="14" type="ORF">MANT1106_LOCUS6705</name>
</gene>
<accession>A0A6U3FH51</accession>
<comment type="catalytic activity">
    <reaction evidence="10">
        <text>L-threonyl-[protein] + ATP = O-phospho-L-threonyl-[protein] + ADP + H(+)</text>
        <dbReference type="Rhea" id="RHEA:46608"/>
        <dbReference type="Rhea" id="RHEA-COMP:11060"/>
        <dbReference type="Rhea" id="RHEA-COMP:11605"/>
        <dbReference type="ChEBI" id="CHEBI:15378"/>
        <dbReference type="ChEBI" id="CHEBI:30013"/>
        <dbReference type="ChEBI" id="CHEBI:30616"/>
        <dbReference type="ChEBI" id="CHEBI:61977"/>
        <dbReference type="ChEBI" id="CHEBI:456216"/>
        <dbReference type="EC" id="2.7.11.1"/>
    </reaction>
</comment>
<keyword evidence="6" id="KW-0472">Membrane</keyword>
<keyword evidence="4" id="KW-0732">Signal</keyword>
<name>A0A6U3FH51_9CHLO</name>
<evidence type="ECO:0000313" key="14">
    <source>
        <dbReference type="EMBL" id="CAD8704023.1"/>
    </source>
</evidence>
<evidence type="ECO:0000256" key="10">
    <source>
        <dbReference type="ARBA" id="ARBA00047899"/>
    </source>
</evidence>
<evidence type="ECO:0000256" key="2">
    <source>
        <dbReference type="ARBA" id="ARBA00012513"/>
    </source>
</evidence>
<comment type="catalytic activity">
    <reaction evidence="11">
        <text>L-seryl-[protein] + ATP = O-phospho-L-seryl-[protein] + ADP + H(+)</text>
        <dbReference type="Rhea" id="RHEA:17989"/>
        <dbReference type="Rhea" id="RHEA-COMP:9863"/>
        <dbReference type="Rhea" id="RHEA-COMP:11604"/>
        <dbReference type="ChEBI" id="CHEBI:15378"/>
        <dbReference type="ChEBI" id="CHEBI:29999"/>
        <dbReference type="ChEBI" id="CHEBI:30616"/>
        <dbReference type="ChEBI" id="CHEBI:83421"/>
        <dbReference type="ChEBI" id="CHEBI:456216"/>
        <dbReference type="EC" id="2.7.11.1"/>
    </reaction>
</comment>
<dbReference type="GO" id="GO:0016020">
    <property type="term" value="C:membrane"/>
    <property type="evidence" value="ECO:0007669"/>
    <property type="project" value="UniProtKB-SubCell"/>
</dbReference>
<dbReference type="Gene3D" id="2.130.10.30">
    <property type="entry name" value="Regulator of chromosome condensation 1/beta-lactamase-inhibitor protein II"/>
    <property type="match status" value="2"/>
</dbReference>
<comment type="subcellular location">
    <subcellularLocation>
        <location evidence="1">Membrane</location>
        <topology evidence="1">Single-pass type I membrane protein</topology>
    </subcellularLocation>
</comment>
<dbReference type="EMBL" id="HBFC01011448">
    <property type="protein sequence ID" value="CAD8704023.1"/>
    <property type="molecule type" value="Transcribed_RNA"/>
</dbReference>
<dbReference type="EMBL" id="HBFC01011337">
    <property type="protein sequence ID" value="CAD8703960.1"/>
    <property type="molecule type" value="Transcribed_RNA"/>
</dbReference>
<proteinExistence type="predicted"/>
<dbReference type="PANTHER" id="PTHR47460">
    <property type="entry name" value="SERINE/THREONINE-PROTEIN KINASE-LIKE PROTEIN ACR4"/>
    <property type="match status" value="1"/>
</dbReference>
<keyword evidence="8" id="KW-0675">Receptor</keyword>
<sequence>MTLTLLRHLPGIGVASTHREAGRGGGSSGGGGCGGNEYDIPRGSSRVPSFQRRRQARRHSSSPSTPTQARSPKPPKGGLYASLTPLLLLLSLLLLLLAVSHCPAGVAAESQTISAGSRHTCAIDAADKVHCWGDDSHGQSTPPFNPNGWRSVAASKGGCHTCGIDLTGALRCWGCNDHGQVSPLPPSIGGDWIAVSCGKRFSCGVGATDRAVRCWGGFVPQISGAWFGPWAAVSAGEDWVCAVRRGDGTAQCRGWSASGQVALPPWAVNTSWDTLSAGFQHTCGVSSVGKRLTCWGSNLAGESSVPAATDAGLALPAPAAPTAASWGSVAAGTHWTCGVRAAPRQLVCWGITRDYPAEASAQYGEFGQVTGAAALVRAGACSWEVVTAGKHHACGITAAAPGEPTTGQGAATSVLGSAAPGIVRCWGSNEHGQSTPPGVREGVTLPWRAWPAMPDTSGSGLEALRTRAMGQCALTSGVRSGPSSAVALVVGLVWALCTFFSVVCEPLTHSTVRLCS</sequence>
<feature type="compositionally biased region" description="Basic residues" evidence="12">
    <location>
        <begin position="51"/>
        <end position="60"/>
    </location>
</feature>
<evidence type="ECO:0000256" key="3">
    <source>
        <dbReference type="ARBA" id="ARBA00022692"/>
    </source>
</evidence>
<evidence type="ECO:0000256" key="6">
    <source>
        <dbReference type="ARBA" id="ARBA00023136"/>
    </source>
</evidence>